<protein>
    <submittedName>
        <fullName evidence="1">Uncharacterized protein</fullName>
    </submittedName>
</protein>
<accession>A0A450VZN0</accession>
<evidence type="ECO:0000313" key="1">
    <source>
        <dbReference type="EMBL" id="VFK10263.1"/>
    </source>
</evidence>
<reference evidence="1" key="1">
    <citation type="submission" date="2019-02" db="EMBL/GenBank/DDBJ databases">
        <authorList>
            <person name="Gruber-Vodicka R. H."/>
            <person name="Seah K. B. B."/>
        </authorList>
    </citation>
    <scope>NUCLEOTIDE SEQUENCE</scope>
    <source>
        <strain evidence="1">BECK_S312</strain>
    </source>
</reference>
<dbReference type="EMBL" id="CAADFM010000034">
    <property type="protein sequence ID" value="VFK10263.1"/>
    <property type="molecule type" value="Genomic_DNA"/>
</dbReference>
<gene>
    <name evidence="1" type="ORF">BECKLPF1236A_GA0070988_1003420</name>
</gene>
<dbReference type="AlphaFoldDB" id="A0A450VZN0"/>
<organism evidence="1">
    <name type="scientific">Candidatus Kentrum sp. LPFa</name>
    <dbReference type="NCBI Taxonomy" id="2126335"/>
    <lineage>
        <taxon>Bacteria</taxon>
        <taxon>Pseudomonadati</taxon>
        <taxon>Pseudomonadota</taxon>
        <taxon>Gammaproteobacteria</taxon>
        <taxon>Candidatus Kentrum</taxon>
    </lineage>
</organism>
<name>A0A450VZN0_9GAMM</name>
<proteinExistence type="predicted"/>
<sequence length="61" mass="6426">MRGVDIKGMHAPLKTYNSNAGNGLLGVDFSLSRLSAIPRRNLSIARDGMKGGAITNPGEKT</sequence>